<comment type="caution">
    <text evidence="1">The sequence shown here is derived from an EMBL/GenBank/DDBJ whole genome shotgun (WGS) entry which is preliminary data.</text>
</comment>
<keyword evidence="2" id="KW-1185">Reference proteome</keyword>
<evidence type="ECO:0000313" key="2">
    <source>
        <dbReference type="Proteomes" id="UP001195483"/>
    </source>
</evidence>
<gene>
    <name evidence="1" type="ORF">CHS0354_030419</name>
</gene>
<organism evidence="1 2">
    <name type="scientific">Potamilus streckersoni</name>
    <dbReference type="NCBI Taxonomy" id="2493646"/>
    <lineage>
        <taxon>Eukaryota</taxon>
        <taxon>Metazoa</taxon>
        <taxon>Spiralia</taxon>
        <taxon>Lophotrochozoa</taxon>
        <taxon>Mollusca</taxon>
        <taxon>Bivalvia</taxon>
        <taxon>Autobranchia</taxon>
        <taxon>Heteroconchia</taxon>
        <taxon>Palaeoheterodonta</taxon>
        <taxon>Unionida</taxon>
        <taxon>Unionoidea</taxon>
        <taxon>Unionidae</taxon>
        <taxon>Ambleminae</taxon>
        <taxon>Lampsilini</taxon>
        <taxon>Potamilus</taxon>
    </lineage>
</organism>
<name>A0AAE0S8J0_9BIVA</name>
<evidence type="ECO:0000313" key="1">
    <source>
        <dbReference type="EMBL" id="KAK3587232.1"/>
    </source>
</evidence>
<dbReference type="EMBL" id="JAEAOA010001810">
    <property type="protein sequence ID" value="KAK3587232.1"/>
    <property type="molecule type" value="Genomic_DNA"/>
</dbReference>
<dbReference type="AlphaFoldDB" id="A0AAE0S8J0"/>
<dbReference type="Proteomes" id="UP001195483">
    <property type="component" value="Unassembled WGS sequence"/>
</dbReference>
<reference evidence="1" key="3">
    <citation type="submission" date="2023-05" db="EMBL/GenBank/DDBJ databases">
        <authorList>
            <person name="Smith C.H."/>
        </authorList>
    </citation>
    <scope>NUCLEOTIDE SEQUENCE</scope>
    <source>
        <strain evidence="1">CHS0354</strain>
        <tissue evidence="1">Mantle</tissue>
    </source>
</reference>
<proteinExistence type="predicted"/>
<sequence>MSSRENGSSKAMLEESGATMQTLLGHTSLAFGIGDNIYRSKAVVTTVDVSRIIGLDLMSEKHVSIDVVNDVLSIGDTVLSVTFKRALECYKLIRLAPSTAVIGKSIRRSRRSSEKRRANISVQQEQAI</sequence>
<reference evidence="1" key="2">
    <citation type="journal article" date="2021" name="Genome Biol. Evol.">
        <title>Developing a high-quality reference genome for a parasitic bivalve with doubly uniparental inheritance (Bivalvia: Unionida).</title>
        <authorList>
            <person name="Smith C.H."/>
        </authorList>
    </citation>
    <scope>NUCLEOTIDE SEQUENCE</scope>
    <source>
        <strain evidence="1">CHS0354</strain>
        <tissue evidence="1">Mantle</tissue>
    </source>
</reference>
<reference evidence="1" key="1">
    <citation type="journal article" date="2021" name="Genome Biol. Evol.">
        <title>A High-Quality Reference Genome for a Parasitic Bivalve with Doubly Uniparental Inheritance (Bivalvia: Unionida).</title>
        <authorList>
            <person name="Smith C.H."/>
        </authorList>
    </citation>
    <scope>NUCLEOTIDE SEQUENCE</scope>
    <source>
        <strain evidence="1">CHS0354</strain>
    </source>
</reference>
<protein>
    <submittedName>
        <fullName evidence="1">Uncharacterized protein</fullName>
    </submittedName>
</protein>
<accession>A0AAE0S8J0</accession>